<dbReference type="STRING" id="283942.IL1560"/>
<reference evidence="1 2" key="1">
    <citation type="journal article" date="2004" name="Proc. Natl. Acad. Sci. U.S.A.">
        <title>Genome sequence of the deep-sea gamma-proteobacterium Idiomarina loihiensis reveals amino acid fermentation as a source of carbon and energy.</title>
        <authorList>
            <person name="Hou S."/>
            <person name="Saw J.H."/>
            <person name="Lee K.S."/>
            <person name="Freitas T.A."/>
            <person name="Belisle C."/>
            <person name="Kawarabayasi Y."/>
            <person name="Donachie S.P."/>
            <person name="Pikina A."/>
            <person name="Galperin M.Y."/>
            <person name="Koonin E.V."/>
            <person name="Makarova K.S."/>
            <person name="Omelchenko M.V."/>
            <person name="Sorokin A."/>
            <person name="Wolf Y.I."/>
            <person name="Li Q.X."/>
            <person name="Keum Y.S."/>
            <person name="Campbell S."/>
            <person name="Denery J."/>
            <person name="Aizawa S."/>
            <person name="Shibata S."/>
            <person name="Malahoff A."/>
            <person name="Alam M."/>
        </authorList>
    </citation>
    <scope>NUCLEOTIDE SEQUENCE [LARGE SCALE GENOMIC DNA]</scope>
    <source>
        <strain evidence="2">ATCC BAA-735 / DSM 15497 / L2-TR</strain>
    </source>
</reference>
<name>Q5QU80_IDILO</name>
<accession>Q5QU80</accession>
<proteinExistence type="predicted"/>
<dbReference type="KEGG" id="ilo:IL1560"/>
<protein>
    <submittedName>
        <fullName evidence="1">Uncharacterized protein</fullName>
    </submittedName>
</protein>
<evidence type="ECO:0000313" key="1">
    <source>
        <dbReference type="EMBL" id="AAV82398.1"/>
    </source>
</evidence>
<evidence type="ECO:0000313" key="2">
    <source>
        <dbReference type="Proteomes" id="UP000001171"/>
    </source>
</evidence>
<dbReference type="AlphaFoldDB" id="Q5QU80"/>
<dbReference type="Proteomes" id="UP000001171">
    <property type="component" value="Chromosome"/>
</dbReference>
<keyword evidence="2" id="KW-1185">Reference proteome</keyword>
<dbReference type="HOGENOM" id="CLU_2329955_0_0_6"/>
<dbReference type="OrthoDB" id="6240872at2"/>
<dbReference type="GeneID" id="41336736"/>
<gene>
    <name evidence="1" type="ordered locus">IL1560</name>
</gene>
<sequence>MASDLDYQIAQTQKDLQLRKLAVKVRSQSVISTTHDKLASPTALCVAAGAGFFIGEMANRPKKQTKSSGGKKSATDRVIKVLRLIAGVQSASTFAKHL</sequence>
<organism evidence="1 2">
    <name type="scientific">Idiomarina loihiensis (strain ATCC BAA-735 / DSM 15497 / L2-TR)</name>
    <dbReference type="NCBI Taxonomy" id="283942"/>
    <lineage>
        <taxon>Bacteria</taxon>
        <taxon>Pseudomonadati</taxon>
        <taxon>Pseudomonadota</taxon>
        <taxon>Gammaproteobacteria</taxon>
        <taxon>Alteromonadales</taxon>
        <taxon>Idiomarinaceae</taxon>
        <taxon>Idiomarina</taxon>
    </lineage>
</organism>
<dbReference type="RefSeq" id="WP_011234802.1">
    <property type="nucleotide sequence ID" value="NC_006512.1"/>
</dbReference>
<dbReference type="EMBL" id="AE017340">
    <property type="protein sequence ID" value="AAV82398.1"/>
    <property type="molecule type" value="Genomic_DNA"/>
</dbReference>